<evidence type="ECO:0000256" key="6">
    <source>
        <dbReference type="ARBA" id="ARBA00022989"/>
    </source>
</evidence>
<keyword evidence="4" id="KW-0050">Antiport</keyword>
<evidence type="ECO:0000313" key="13">
    <source>
        <dbReference type="EMBL" id="AGA59511.1"/>
    </source>
</evidence>
<evidence type="ECO:0000256" key="1">
    <source>
        <dbReference type="ARBA" id="ARBA00004141"/>
    </source>
</evidence>
<dbReference type="PANTHER" id="PTHR43562:SF3">
    <property type="entry name" value="SODIUM ION_PROTON EXCHANGER (EUROFUNG)"/>
    <property type="match status" value="1"/>
</dbReference>
<dbReference type="RefSeq" id="WP_015256236.1">
    <property type="nucleotide sequence ID" value="NC_019897.1"/>
</dbReference>
<feature type="transmembrane region" description="Helical" evidence="11">
    <location>
        <begin position="210"/>
        <end position="229"/>
    </location>
</feature>
<protein>
    <submittedName>
        <fullName evidence="13">Kef-type K+ transport system, membrane component</fullName>
    </submittedName>
</protein>
<keyword evidence="10" id="KW-0739">Sodium transport</keyword>
<dbReference type="GO" id="GO:0006814">
    <property type="term" value="P:sodium ion transport"/>
    <property type="evidence" value="ECO:0007669"/>
    <property type="project" value="UniProtKB-KW"/>
</dbReference>
<evidence type="ECO:0000256" key="2">
    <source>
        <dbReference type="ARBA" id="ARBA00005551"/>
    </source>
</evidence>
<keyword evidence="8" id="KW-0406">Ion transport</keyword>
<evidence type="ECO:0000256" key="11">
    <source>
        <dbReference type="SAM" id="Phobius"/>
    </source>
</evidence>
<sequence>MNHVVEFLLQLTIILIATKLAGDLAARLGQPSVLGQLLAGVLIGPAVASWVEPSVILEVFAQIGVLLLMFLAGLETDLRALNENRNTSIAVAVGGMLFPLAGGYTVGLWLGMEQGHALFLGLLLSATSVSISVQTFRELGKLNSRESTTVLGAAIVDDILVVFGLTIVLGLLTASEISLAWVIGKKVIFIFLAVIMVWKGIPFALRKFAHLKRTEPVLGISIFLCLIFSLAEEYFGVAGIIGAFAAGLAISRTEFKHQIEKKLEAVAYSFFVPVFLASIGLTVSFDGLSEQLLPLFILSVLAIASKLIGSGLGARITGFDTRSSFIIGSGMVSRGEVALIIAALGLNSSLLPSELYTTIILVIVITTVVVPPLLKWFLKDTGGKTKMNQDV</sequence>
<evidence type="ECO:0000256" key="9">
    <source>
        <dbReference type="ARBA" id="ARBA00023136"/>
    </source>
</evidence>
<evidence type="ECO:0000259" key="12">
    <source>
        <dbReference type="Pfam" id="PF00999"/>
    </source>
</evidence>
<dbReference type="InterPro" id="IPR038770">
    <property type="entry name" value="Na+/solute_symporter_sf"/>
</dbReference>
<dbReference type="GO" id="GO:1902600">
    <property type="term" value="P:proton transmembrane transport"/>
    <property type="evidence" value="ECO:0007669"/>
    <property type="project" value="InterPro"/>
</dbReference>
<feature type="transmembrane region" description="Helical" evidence="11">
    <location>
        <begin position="265"/>
        <end position="285"/>
    </location>
</feature>
<dbReference type="eggNOG" id="COG0475">
    <property type="taxonomic scope" value="Bacteria"/>
</dbReference>
<accession>L0EII8</accession>
<feature type="transmembrane region" description="Helical" evidence="11">
    <location>
        <begin position="116"/>
        <end position="136"/>
    </location>
</feature>
<dbReference type="OrthoDB" id="9793589at2"/>
<feature type="transmembrane region" description="Helical" evidence="11">
    <location>
        <begin position="56"/>
        <end position="74"/>
    </location>
</feature>
<dbReference type="STRING" id="717605.Theco_3470"/>
<evidence type="ECO:0000256" key="10">
    <source>
        <dbReference type="ARBA" id="ARBA00023201"/>
    </source>
</evidence>
<organism evidence="13 14">
    <name type="scientific">Thermobacillus composti (strain DSM 18247 / JCM 13945 / KWC4)</name>
    <dbReference type="NCBI Taxonomy" id="717605"/>
    <lineage>
        <taxon>Bacteria</taxon>
        <taxon>Bacillati</taxon>
        <taxon>Bacillota</taxon>
        <taxon>Bacilli</taxon>
        <taxon>Bacillales</taxon>
        <taxon>Paenibacillaceae</taxon>
        <taxon>Thermobacillus</taxon>
    </lineage>
</organism>
<feature type="transmembrane region" description="Helical" evidence="11">
    <location>
        <begin position="291"/>
        <end position="313"/>
    </location>
</feature>
<dbReference type="EMBL" id="CP003255">
    <property type="protein sequence ID" value="AGA59511.1"/>
    <property type="molecule type" value="Genomic_DNA"/>
</dbReference>
<evidence type="ECO:0000313" key="14">
    <source>
        <dbReference type="Proteomes" id="UP000010795"/>
    </source>
</evidence>
<evidence type="ECO:0000256" key="7">
    <source>
        <dbReference type="ARBA" id="ARBA00023053"/>
    </source>
</evidence>
<comment type="similarity">
    <text evidence="2">Belongs to the monovalent cation:proton antiporter 2 (CPA2) transporter (TC 2.A.37) family.</text>
</comment>
<feature type="domain" description="Cation/H+ exchanger transmembrane" evidence="12">
    <location>
        <begin position="20"/>
        <end position="379"/>
    </location>
</feature>
<feature type="transmembrane region" description="Helical" evidence="11">
    <location>
        <begin position="358"/>
        <end position="378"/>
    </location>
</feature>
<evidence type="ECO:0000256" key="3">
    <source>
        <dbReference type="ARBA" id="ARBA00022448"/>
    </source>
</evidence>
<keyword evidence="3" id="KW-0813">Transport</keyword>
<name>L0EII8_THECK</name>
<feature type="transmembrane region" description="Helical" evidence="11">
    <location>
        <begin position="148"/>
        <end position="172"/>
    </location>
</feature>
<comment type="subcellular location">
    <subcellularLocation>
        <location evidence="1">Membrane</location>
        <topology evidence="1">Multi-pass membrane protein</topology>
    </subcellularLocation>
</comment>
<keyword evidence="6 11" id="KW-1133">Transmembrane helix</keyword>
<dbReference type="AlphaFoldDB" id="L0EII8"/>
<dbReference type="HOGENOM" id="CLU_005126_7_1_9"/>
<dbReference type="Pfam" id="PF00999">
    <property type="entry name" value="Na_H_Exchanger"/>
    <property type="match status" value="1"/>
</dbReference>
<feature type="transmembrane region" description="Helical" evidence="11">
    <location>
        <begin position="33"/>
        <end position="50"/>
    </location>
</feature>
<keyword evidence="9 11" id="KW-0472">Membrane</keyword>
<dbReference type="InterPro" id="IPR006153">
    <property type="entry name" value="Cation/H_exchanger_TM"/>
</dbReference>
<feature type="transmembrane region" description="Helical" evidence="11">
    <location>
        <begin position="86"/>
        <end position="110"/>
    </location>
</feature>
<gene>
    <name evidence="13" type="ordered locus">Theco_3470</name>
</gene>
<feature type="transmembrane region" description="Helical" evidence="11">
    <location>
        <begin position="7"/>
        <end position="26"/>
    </location>
</feature>
<keyword evidence="5 11" id="KW-0812">Transmembrane</keyword>
<evidence type="ECO:0000256" key="4">
    <source>
        <dbReference type="ARBA" id="ARBA00022449"/>
    </source>
</evidence>
<feature type="transmembrane region" description="Helical" evidence="11">
    <location>
        <begin position="178"/>
        <end position="198"/>
    </location>
</feature>
<dbReference type="GO" id="GO:0015297">
    <property type="term" value="F:antiporter activity"/>
    <property type="evidence" value="ECO:0007669"/>
    <property type="project" value="UniProtKB-KW"/>
</dbReference>
<reference evidence="14" key="1">
    <citation type="submission" date="2012-01" db="EMBL/GenBank/DDBJ databases">
        <title>Complete sequence of chromosome of Thermobacillus composti KWC4.</title>
        <authorList>
            <person name="Lucas S."/>
            <person name="Han J."/>
            <person name="Lapidus A."/>
            <person name="Cheng J.-F."/>
            <person name="Goodwin L."/>
            <person name="Pitluck S."/>
            <person name="Peters L."/>
            <person name="Ovchinnikova G."/>
            <person name="Teshima H."/>
            <person name="Detter J.C."/>
            <person name="Han C."/>
            <person name="Tapia R."/>
            <person name="Land M."/>
            <person name="Hauser L."/>
            <person name="Kyrpides N."/>
            <person name="Ivanova N."/>
            <person name="Pagani I."/>
            <person name="Anderson I."/>
            <person name="Woyke T."/>
        </authorList>
    </citation>
    <scope>NUCLEOTIDE SEQUENCE [LARGE SCALE GENOMIC DNA]</scope>
    <source>
        <strain evidence="14">DSM 18247 / JCM 13945 / KWC4</strain>
    </source>
</reference>
<dbReference type="GO" id="GO:0016020">
    <property type="term" value="C:membrane"/>
    <property type="evidence" value="ECO:0007669"/>
    <property type="project" value="UniProtKB-SubCell"/>
</dbReference>
<evidence type="ECO:0000256" key="8">
    <source>
        <dbReference type="ARBA" id="ARBA00023065"/>
    </source>
</evidence>
<dbReference type="PANTHER" id="PTHR43562">
    <property type="entry name" value="NAPA-TYPE SODIUM/HYDROGEN ANTIPORTER"/>
    <property type="match status" value="1"/>
</dbReference>
<dbReference type="Gene3D" id="1.20.1530.20">
    <property type="match status" value="1"/>
</dbReference>
<feature type="transmembrane region" description="Helical" evidence="11">
    <location>
        <begin position="325"/>
        <end position="346"/>
    </location>
</feature>
<keyword evidence="14" id="KW-1185">Reference proteome</keyword>
<dbReference type="Proteomes" id="UP000010795">
    <property type="component" value="Chromosome"/>
</dbReference>
<evidence type="ECO:0000256" key="5">
    <source>
        <dbReference type="ARBA" id="ARBA00022692"/>
    </source>
</evidence>
<keyword evidence="7" id="KW-0915">Sodium</keyword>
<proteinExistence type="inferred from homology"/>
<dbReference type="KEGG" id="tco:Theco_3470"/>